<dbReference type="Proteomes" id="UP000075884">
    <property type="component" value="Unassembled WGS sequence"/>
</dbReference>
<dbReference type="STRING" id="7168.A0A182N3V0"/>
<reference evidence="2" key="1">
    <citation type="submission" date="2013-03" db="EMBL/GenBank/DDBJ databases">
        <title>The Genome Sequence of Anopheles dirus WRAIR2.</title>
        <authorList>
            <consortium name="The Broad Institute Genomics Platform"/>
            <person name="Neafsey D.E."/>
            <person name="Walton C."/>
            <person name="Walker B."/>
            <person name="Young S.K."/>
            <person name="Zeng Q."/>
            <person name="Gargeya S."/>
            <person name="Fitzgerald M."/>
            <person name="Haas B."/>
            <person name="Abouelleil A."/>
            <person name="Allen A.W."/>
            <person name="Alvarado L."/>
            <person name="Arachchi H.M."/>
            <person name="Berlin A.M."/>
            <person name="Chapman S.B."/>
            <person name="Gainer-Dewar J."/>
            <person name="Goldberg J."/>
            <person name="Griggs A."/>
            <person name="Gujja S."/>
            <person name="Hansen M."/>
            <person name="Howarth C."/>
            <person name="Imamovic A."/>
            <person name="Ireland A."/>
            <person name="Larimer J."/>
            <person name="McCowan C."/>
            <person name="Murphy C."/>
            <person name="Pearson M."/>
            <person name="Poon T.W."/>
            <person name="Priest M."/>
            <person name="Roberts A."/>
            <person name="Saif S."/>
            <person name="Shea T."/>
            <person name="Sisk P."/>
            <person name="Sykes S."/>
            <person name="Wortman J."/>
            <person name="Nusbaum C."/>
            <person name="Birren B."/>
        </authorList>
    </citation>
    <scope>NUCLEOTIDE SEQUENCE [LARGE SCALE GENOMIC DNA]</scope>
    <source>
        <strain evidence="2">WRAIR2</strain>
    </source>
</reference>
<sequence length="416" mass="47435">MPYALVEITDLTDCKELVAAPDPWIQYKNGNIPYLRWPSYRNIGHLNALVADELSVPAAAWEEQQCEIVQRNITSLQSAFKLMERERMRGRLNTVTPEVVAVTVPEKVSAKLCSQDEHLHELLASMDREDEEDPLAEDVKPFPELKDLIHELKSLVENSQLTVMKELQEGMPYVLVEAWVSPGYKELVATPDTWIQWRNENTPYLRWPNHRNMQKLNALLADERSVPEAAMPYVLVETMDALGNRELLAAPEAWIQSDEGEISYLCWPNTKAAGKIDALLADEYSVPSVVWERHEMPYILVRITDDVGNRDIIAVPSNWVLRKEDGVTYLCWPSPKSMKTLSDMLADEYSIPWIGWEKHKCDVLYRNIASLETANKQIETIQRLADASASKLTTRQISFPANATVAAQHLQRSLSR</sequence>
<reference evidence="1" key="2">
    <citation type="submission" date="2020-05" db="UniProtKB">
        <authorList>
            <consortium name="EnsemblMetazoa"/>
        </authorList>
    </citation>
    <scope>IDENTIFICATION</scope>
    <source>
        <strain evidence="1">WRAIR2</strain>
    </source>
</reference>
<protein>
    <submittedName>
        <fullName evidence="1">Uncharacterized protein</fullName>
    </submittedName>
</protein>
<dbReference type="VEuPathDB" id="VectorBase:ADIR002314"/>
<keyword evidence="2" id="KW-1185">Reference proteome</keyword>
<name>A0A182N3V0_9DIPT</name>
<evidence type="ECO:0000313" key="2">
    <source>
        <dbReference type="Proteomes" id="UP000075884"/>
    </source>
</evidence>
<proteinExistence type="predicted"/>
<dbReference type="AlphaFoldDB" id="A0A182N3V0"/>
<evidence type="ECO:0000313" key="1">
    <source>
        <dbReference type="EnsemblMetazoa" id="ADIR002314-PA"/>
    </source>
</evidence>
<organism evidence="1 2">
    <name type="scientific">Anopheles dirus</name>
    <dbReference type="NCBI Taxonomy" id="7168"/>
    <lineage>
        <taxon>Eukaryota</taxon>
        <taxon>Metazoa</taxon>
        <taxon>Ecdysozoa</taxon>
        <taxon>Arthropoda</taxon>
        <taxon>Hexapoda</taxon>
        <taxon>Insecta</taxon>
        <taxon>Pterygota</taxon>
        <taxon>Neoptera</taxon>
        <taxon>Endopterygota</taxon>
        <taxon>Diptera</taxon>
        <taxon>Nematocera</taxon>
        <taxon>Culicoidea</taxon>
        <taxon>Culicidae</taxon>
        <taxon>Anophelinae</taxon>
        <taxon>Anopheles</taxon>
    </lineage>
</organism>
<dbReference type="EnsemblMetazoa" id="ADIR002314-RA">
    <property type="protein sequence ID" value="ADIR002314-PA"/>
    <property type="gene ID" value="ADIR002314"/>
</dbReference>
<accession>A0A182N3V0</accession>